<dbReference type="SUPFAM" id="SSF52402">
    <property type="entry name" value="Adenine nucleotide alpha hydrolases-like"/>
    <property type="match status" value="1"/>
</dbReference>
<comment type="similarity">
    <text evidence="1">Belongs to the ETF beta-subunit/FixA family.</text>
</comment>
<evidence type="ECO:0000313" key="3">
    <source>
        <dbReference type="EMBL" id="ABV34386.1"/>
    </source>
</evidence>
<dbReference type="AlphaFoldDB" id="A8F8A2"/>
<reference evidence="3 4" key="2">
    <citation type="journal article" date="2009" name="Proc. Natl. Acad. Sci. U.S.A.">
        <title>On the chimeric nature, thermophilic origin, and phylogenetic placement of the Thermotogales.</title>
        <authorList>
            <person name="Zhaxybayeva O."/>
            <person name="Swithers K.S."/>
            <person name="Lapierre P."/>
            <person name="Fournier G.P."/>
            <person name="Bickhart D.M."/>
            <person name="DeBoy R.T."/>
            <person name="Nelson K.E."/>
            <person name="Nesbo C.L."/>
            <person name="Doolittle W.F."/>
            <person name="Gogarten J.P."/>
            <person name="Noll K.M."/>
        </authorList>
    </citation>
    <scope>NUCLEOTIDE SEQUENCE [LARGE SCALE GENOMIC DNA]</scope>
    <source>
        <strain evidence="4">ATCC BAA-301 / DSM 14385 / NBRC 107922 / TMO</strain>
    </source>
</reference>
<organism evidence="3 4">
    <name type="scientific">Pseudothermotoga lettingae (strain ATCC BAA-301 / DSM 14385 / NBRC 107922 / TMO)</name>
    <name type="common">Thermotoga lettingae</name>
    <dbReference type="NCBI Taxonomy" id="416591"/>
    <lineage>
        <taxon>Bacteria</taxon>
        <taxon>Thermotogati</taxon>
        <taxon>Thermotogota</taxon>
        <taxon>Thermotogae</taxon>
        <taxon>Thermotogales</taxon>
        <taxon>Thermotogaceae</taxon>
        <taxon>Pseudothermotoga</taxon>
    </lineage>
</organism>
<dbReference type="Gene3D" id="3.40.50.620">
    <property type="entry name" value="HUPs"/>
    <property type="match status" value="1"/>
</dbReference>
<dbReference type="PROSITE" id="PS01065">
    <property type="entry name" value="ETF_BETA"/>
    <property type="match status" value="1"/>
</dbReference>
<proteinExistence type="inferred from homology"/>
<keyword evidence="4" id="KW-1185">Reference proteome</keyword>
<dbReference type="InterPro" id="IPR014730">
    <property type="entry name" value="ETF_a/b_N"/>
</dbReference>
<dbReference type="PANTHER" id="PTHR21294">
    <property type="entry name" value="ELECTRON TRANSFER FLAVOPROTEIN BETA-SUBUNIT"/>
    <property type="match status" value="1"/>
</dbReference>
<dbReference type="PIRSF" id="PIRSF000090">
    <property type="entry name" value="Beta-ETF"/>
    <property type="match status" value="1"/>
</dbReference>
<feature type="domain" description="Electron transfer flavoprotein alpha/beta-subunit N-terminal" evidence="2">
    <location>
        <begin position="22"/>
        <end position="211"/>
    </location>
</feature>
<accession>A8F8A2</accession>
<reference evidence="3 4" key="1">
    <citation type="submission" date="2007-08" db="EMBL/GenBank/DDBJ databases">
        <title>Complete sequence of Thermotoga lettingae TMO.</title>
        <authorList>
            <consortium name="US DOE Joint Genome Institute"/>
            <person name="Copeland A."/>
            <person name="Lucas S."/>
            <person name="Lapidus A."/>
            <person name="Barry K."/>
            <person name="Glavina del Rio T."/>
            <person name="Dalin E."/>
            <person name="Tice H."/>
            <person name="Pitluck S."/>
            <person name="Foster B."/>
            <person name="Bruce D."/>
            <person name="Schmutz J."/>
            <person name="Larimer F."/>
            <person name="Land M."/>
            <person name="Hauser L."/>
            <person name="Kyrpides N."/>
            <person name="Mikhailova N."/>
            <person name="Nelson K."/>
            <person name="Gogarten J.P."/>
            <person name="Noll K."/>
            <person name="Richardson P."/>
        </authorList>
    </citation>
    <scope>NUCLEOTIDE SEQUENCE [LARGE SCALE GENOMIC DNA]</scope>
    <source>
        <strain evidence="4">ATCC BAA-301 / DSM 14385 / NBRC 107922 / TMO</strain>
    </source>
</reference>
<dbReference type="HOGENOM" id="CLU_060196_2_1_0"/>
<evidence type="ECO:0000256" key="1">
    <source>
        <dbReference type="ARBA" id="ARBA00007557"/>
    </source>
</evidence>
<dbReference type="eggNOG" id="COG2086">
    <property type="taxonomic scope" value="Bacteria"/>
</dbReference>
<dbReference type="RefSeq" id="WP_012003862.1">
    <property type="nucleotide sequence ID" value="NC_009828.1"/>
</dbReference>
<gene>
    <name evidence="3" type="ordered locus">Tlet_1832</name>
</gene>
<dbReference type="InterPro" id="IPR033948">
    <property type="entry name" value="ETF_beta_N"/>
</dbReference>
<dbReference type="SMART" id="SM00893">
    <property type="entry name" value="ETF"/>
    <property type="match status" value="1"/>
</dbReference>
<dbReference type="EMBL" id="CP000812">
    <property type="protein sequence ID" value="ABV34386.1"/>
    <property type="molecule type" value="Genomic_DNA"/>
</dbReference>
<dbReference type="Proteomes" id="UP000002016">
    <property type="component" value="Chromosome"/>
</dbReference>
<dbReference type="InterPro" id="IPR000049">
    <property type="entry name" value="ET-Flavoprotein_bsu_CS"/>
</dbReference>
<dbReference type="Pfam" id="PF01012">
    <property type="entry name" value="ETF"/>
    <property type="match status" value="1"/>
</dbReference>
<name>A8F8A2_PSELT</name>
<dbReference type="STRING" id="416591.Tlet_1832"/>
<protein>
    <submittedName>
        <fullName evidence="3">Electron transfer flavoprotein alpha/beta-subunit</fullName>
    </submittedName>
</protein>
<dbReference type="InterPro" id="IPR012255">
    <property type="entry name" value="ETF_b"/>
</dbReference>
<dbReference type="KEGG" id="tle:Tlet_1832"/>
<dbReference type="InterPro" id="IPR014729">
    <property type="entry name" value="Rossmann-like_a/b/a_fold"/>
</dbReference>
<dbReference type="CDD" id="cd01714">
    <property type="entry name" value="ETF_beta"/>
    <property type="match status" value="1"/>
</dbReference>
<dbReference type="PANTHER" id="PTHR21294:SF17">
    <property type="entry name" value="PROTEIN FIXA"/>
    <property type="match status" value="1"/>
</dbReference>
<evidence type="ECO:0000259" key="2">
    <source>
        <dbReference type="SMART" id="SM00893"/>
    </source>
</evidence>
<dbReference type="GO" id="GO:0009055">
    <property type="term" value="F:electron transfer activity"/>
    <property type="evidence" value="ECO:0007669"/>
    <property type="project" value="InterPro"/>
</dbReference>
<dbReference type="OrthoDB" id="9804960at2"/>
<sequence>MKILVFIKQVPNTHEVRVDPKTGTLIREGVPSIINPEDKNALELALQLKEQIKAHTIVATMGPSQAEWSLRESLAMGIDEAYLISDTAFAGSDTLATSLVLAAFAKKIGFDLILTGRQAIDGDTAQVGPEIAEHLQIPHVTYVEKAEFSGDFVKVQRALEDGYEIVKTKLPCLLACSKDLNIPRYMNMNDLFGCFKKTIQTLKLSDLFLKREDVGLTGSPTKVRKTFTKGPRKEGKKIELNPHESAEQIFIELQNRQLV</sequence>
<evidence type="ECO:0000313" key="4">
    <source>
        <dbReference type="Proteomes" id="UP000002016"/>
    </source>
</evidence>